<dbReference type="InterPro" id="IPR006015">
    <property type="entry name" value="Universal_stress_UspA"/>
</dbReference>
<dbReference type="Pfam" id="PF00582">
    <property type="entry name" value="Usp"/>
    <property type="match status" value="2"/>
</dbReference>
<dbReference type="SUPFAM" id="SSF52402">
    <property type="entry name" value="Adenine nucleotide alpha hydrolases-like"/>
    <property type="match status" value="2"/>
</dbReference>
<evidence type="ECO:0000313" key="4">
    <source>
        <dbReference type="Proteomes" id="UP000553442"/>
    </source>
</evidence>
<proteinExistence type="inferred from homology"/>
<accession>A0A7W5PBG0</accession>
<keyword evidence="4" id="KW-1185">Reference proteome</keyword>
<feature type="domain" description="UspA" evidence="2">
    <location>
        <begin position="195"/>
        <end position="264"/>
    </location>
</feature>
<dbReference type="PANTHER" id="PTHR46268:SF6">
    <property type="entry name" value="UNIVERSAL STRESS PROTEIN UP12"/>
    <property type="match status" value="1"/>
</dbReference>
<dbReference type="PRINTS" id="PR01438">
    <property type="entry name" value="UNVRSLSTRESS"/>
</dbReference>
<dbReference type="CDD" id="cd00293">
    <property type="entry name" value="USP-like"/>
    <property type="match status" value="2"/>
</dbReference>
<comment type="caution">
    <text evidence="3">The sequence shown here is derived from an EMBL/GenBank/DDBJ whole genome shotgun (WGS) entry which is preliminary data.</text>
</comment>
<reference evidence="3 4" key="1">
    <citation type="submission" date="2020-08" db="EMBL/GenBank/DDBJ databases">
        <title>Genomic Encyclopedia of Archaeal and Bacterial Type Strains, Phase II (KMG-II): from individual species to whole genera.</title>
        <authorList>
            <person name="Goeker M."/>
        </authorList>
    </citation>
    <scope>NUCLEOTIDE SEQUENCE [LARGE SCALE GENOMIC DNA]</scope>
    <source>
        <strain evidence="3 4">5AG</strain>
    </source>
</reference>
<feature type="domain" description="UspA" evidence="2">
    <location>
        <begin position="1"/>
        <end position="129"/>
    </location>
</feature>
<dbReference type="EMBL" id="JACHZF010000017">
    <property type="protein sequence ID" value="MBB3331640.1"/>
    <property type="molecule type" value="Genomic_DNA"/>
</dbReference>
<dbReference type="InterPro" id="IPR006016">
    <property type="entry name" value="UspA"/>
</dbReference>
<sequence length="267" mass="28954">MFKHILVAVDFSPAWPLLQARLKRLTGWGAERVTLVHVLSSRYPATPEETHRPHYEARLKELAGDLAAPGLTIDTEVRSGEPGAVLTEAASDLGADLLLLGCRGHNRLHEFFLGSTALDTARLTAQPLWLEPVAEALVGADSRLMMLATDGSDAVGGAEALAARLAPRFQRRLAVTATCASEGCDREIADAQHHLDDIARRIEGLETRVLDGDPRHAIVEEARREQVDLIVIGKRGRNRIQEFLLGSTAEAIARDAHCPVLVVPRGG</sequence>
<evidence type="ECO:0000259" key="2">
    <source>
        <dbReference type="Pfam" id="PF00582"/>
    </source>
</evidence>
<evidence type="ECO:0000313" key="3">
    <source>
        <dbReference type="EMBL" id="MBB3331640.1"/>
    </source>
</evidence>
<dbReference type="InterPro" id="IPR014729">
    <property type="entry name" value="Rossmann-like_a/b/a_fold"/>
</dbReference>
<organism evidence="3 4">
    <name type="scientific">Halomonas campaniensis</name>
    <dbReference type="NCBI Taxonomy" id="213554"/>
    <lineage>
        <taxon>Bacteria</taxon>
        <taxon>Pseudomonadati</taxon>
        <taxon>Pseudomonadota</taxon>
        <taxon>Gammaproteobacteria</taxon>
        <taxon>Oceanospirillales</taxon>
        <taxon>Halomonadaceae</taxon>
        <taxon>Halomonas</taxon>
    </lineage>
</organism>
<protein>
    <submittedName>
        <fullName evidence="3">Nucleotide-binding universal stress UspA family protein</fullName>
    </submittedName>
</protein>
<dbReference type="AlphaFoldDB" id="A0A7W5PBG0"/>
<dbReference type="PANTHER" id="PTHR46268">
    <property type="entry name" value="STRESS RESPONSE PROTEIN NHAX"/>
    <property type="match status" value="1"/>
</dbReference>
<dbReference type="Gene3D" id="3.40.50.620">
    <property type="entry name" value="HUPs"/>
    <property type="match status" value="2"/>
</dbReference>
<dbReference type="RefSeq" id="WP_183332458.1">
    <property type="nucleotide sequence ID" value="NZ_JACHZF010000017.1"/>
</dbReference>
<evidence type="ECO:0000256" key="1">
    <source>
        <dbReference type="ARBA" id="ARBA00008791"/>
    </source>
</evidence>
<comment type="similarity">
    <text evidence="1">Belongs to the universal stress protein A family.</text>
</comment>
<dbReference type="Proteomes" id="UP000553442">
    <property type="component" value="Unassembled WGS sequence"/>
</dbReference>
<name>A0A7W5PBG0_9GAMM</name>
<gene>
    <name evidence="3" type="ORF">BDK63_002523</name>
</gene>